<name>W9G9C4_9MICO</name>
<dbReference type="GO" id="GO:0016787">
    <property type="term" value="F:hydrolase activity"/>
    <property type="evidence" value="ECO:0007669"/>
    <property type="project" value="UniProtKB-KW"/>
</dbReference>
<dbReference type="SUPFAM" id="SSF53474">
    <property type="entry name" value="alpha/beta-Hydrolases"/>
    <property type="match status" value="1"/>
</dbReference>
<dbReference type="PRINTS" id="PR00111">
    <property type="entry name" value="ABHYDROLASE"/>
</dbReference>
<organism evidence="2 3">
    <name type="scientific">Intrasporangium oryzae NRRL B-24470</name>
    <dbReference type="NCBI Taxonomy" id="1386089"/>
    <lineage>
        <taxon>Bacteria</taxon>
        <taxon>Bacillati</taxon>
        <taxon>Actinomycetota</taxon>
        <taxon>Actinomycetes</taxon>
        <taxon>Micrococcales</taxon>
        <taxon>Intrasporangiaceae</taxon>
        <taxon>Intrasporangium</taxon>
    </lineage>
</organism>
<dbReference type="PANTHER" id="PTHR43194">
    <property type="entry name" value="HYDROLASE ALPHA/BETA FOLD FAMILY"/>
    <property type="match status" value="1"/>
</dbReference>
<protein>
    <submittedName>
        <fullName evidence="2">Alpha/beta hydrolase</fullName>
    </submittedName>
</protein>
<dbReference type="RefSeq" id="WP_034805872.1">
    <property type="nucleotide sequence ID" value="NZ_AWSA01000022.1"/>
</dbReference>
<comment type="caution">
    <text evidence="2">The sequence shown here is derived from an EMBL/GenBank/DDBJ whole genome shotgun (WGS) entry which is preliminary data.</text>
</comment>
<dbReference type="STRING" id="1386089.N865_10550"/>
<dbReference type="InterPro" id="IPR029058">
    <property type="entry name" value="AB_hydrolase_fold"/>
</dbReference>
<evidence type="ECO:0000313" key="2">
    <source>
        <dbReference type="EMBL" id="EWT01433.1"/>
    </source>
</evidence>
<dbReference type="PANTHER" id="PTHR43194:SF2">
    <property type="entry name" value="PEROXISOMAL MEMBRANE PROTEIN LPX1"/>
    <property type="match status" value="1"/>
</dbReference>
<dbReference type="EMBL" id="AWSA01000022">
    <property type="protein sequence ID" value="EWT01433.1"/>
    <property type="molecule type" value="Genomic_DNA"/>
</dbReference>
<dbReference type="Proteomes" id="UP000019489">
    <property type="component" value="Unassembled WGS sequence"/>
</dbReference>
<dbReference type="PATRIC" id="fig|1386089.3.peg.2324"/>
<sequence>MSIEHHIVGSGPRTIFLTHGWFGSSDGWGPFVDYLDPDAFRWVFTDVRGYGARMGEEGDQSLGETARDLLALADELGVDRFTIVGHSMGGSAAQKVLALAPDRVEAIVAITPVGSMPTPFDDEGRALFWGAPEHRDNRIGIIDLLTGHRDTPRFLSTIADWSLAHSTVAAYAGALEAWANPDFADDVRGQQLPVLVAVGEHDPALGAETVKETWLPLFPNARLEVIPNAGHWPMFETPVNLATTVDAFLRGLPEPD</sequence>
<dbReference type="eggNOG" id="COG0596">
    <property type="taxonomic scope" value="Bacteria"/>
</dbReference>
<dbReference type="OrthoDB" id="63962at2"/>
<reference evidence="2 3" key="1">
    <citation type="submission" date="2013-08" db="EMBL/GenBank/DDBJ databases">
        <title>Intrasporangium oryzae NRRL B-24470.</title>
        <authorList>
            <person name="Liu H."/>
            <person name="Wang G."/>
        </authorList>
    </citation>
    <scope>NUCLEOTIDE SEQUENCE [LARGE SCALE GENOMIC DNA]</scope>
    <source>
        <strain evidence="2 3">NRRL B-24470</strain>
    </source>
</reference>
<proteinExistence type="predicted"/>
<feature type="domain" description="AB hydrolase-1" evidence="1">
    <location>
        <begin position="15"/>
        <end position="242"/>
    </location>
</feature>
<accession>W9G9C4</accession>
<gene>
    <name evidence="2" type="ORF">N865_10550</name>
</gene>
<evidence type="ECO:0000259" key="1">
    <source>
        <dbReference type="Pfam" id="PF12697"/>
    </source>
</evidence>
<dbReference type="Gene3D" id="3.40.50.1820">
    <property type="entry name" value="alpha/beta hydrolase"/>
    <property type="match status" value="1"/>
</dbReference>
<dbReference type="InterPro" id="IPR000073">
    <property type="entry name" value="AB_hydrolase_1"/>
</dbReference>
<dbReference type="AlphaFoldDB" id="W9G9C4"/>
<dbReference type="InterPro" id="IPR050228">
    <property type="entry name" value="Carboxylesterase_BioH"/>
</dbReference>
<dbReference type="Pfam" id="PF12697">
    <property type="entry name" value="Abhydrolase_6"/>
    <property type="match status" value="1"/>
</dbReference>
<keyword evidence="3" id="KW-1185">Reference proteome</keyword>
<evidence type="ECO:0000313" key="3">
    <source>
        <dbReference type="Proteomes" id="UP000019489"/>
    </source>
</evidence>
<keyword evidence="2" id="KW-0378">Hydrolase</keyword>